<dbReference type="SUPFAM" id="SSF56601">
    <property type="entry name" value="beta-lactamase/transpeptidase-like"/>
    <property type="match status" value="1"/>
</dbReference>
<dbReference type="EMBL" id="BMQC01000019">
    <property type="protein sequence ID" value="GGK41172.1"/>
    <property type="molecule type" value="Genomic_DNA"/>
</dbReference>
<accession>A0A8J3BQH1</accession>
<evidence type="ECO:0000259" key="1">
    <source>
        <dbReference type="Pfam" id="PF00144"/>
    </source>
</evidence>
<dbReference type="InterPro" id="IPR056008">
    <property type="entry name" value="DUF7586"/>
</dbReference>
<dbReference type="InterPro" id="IPR050491">
    <property type="entry name" value="AmpC-like"/>
</dbReference>
<evidence type="ECO:0000313" key="3">
    <source>
        <dbReference type="EMBL" id="GGK41172.1"/>
    </source>
</evidence>
<dbReference type="InterPro" id="IPR001466">
    <property type="entry name" value="Beta-lactam-related"/>
</dbReference>
<reference evidence="3" key="2">
    <citation type="submission" date="2020-09" db="EMBL/GenBank/DDBJ databases">
        <authorList>
            <person name="Sun Q."/>
            <person name="Ohkuma M."/>
        </authorList>
    </citation>
    <scope>NUCLEOTIDE SEQUENCE</scope>
    <source>
        <strain evidence="3">JCM 3091</strain>
    </source>
</reference>
<proteinExistence type="predicted"/>
<keyword evidence="4" id="KW-1185">Reference proteome</keyword>
<gene>
    <name evidence="3" type="ORF">GCM10010124_37560</name>
</gene>
<name>A0A8J3BQH1_9ACTN</name>
<dbReference type="AlphaFoldDB" id="A0A8J3BQH1"/>
<reference evidence="3" key="1">
    <citation type="journal article" date="2014" name="Int. J. Syst. Evol. Microbiol.">
        <title>Complete genome sequence of Corynebacterium casei LMG S-19264T (=DSM 44701T), isolated from a smear-ripened cheese.</title>
        <authorList>
            <consortium name="US DOE Joint Genome Institute (JGI-PGF)"/>
            <person name="Walter F."/>
            <person name="Albersmeier A."/>
            <person name="Kalinowski J."/>
            <person name="Ruckert C."/>
        </authorList>
    </citation>
    <scope>NUCLEOTIDE SEQUENCE</scope>
    <source>
        <strain evidence="3">JCM 3091</strain>
    </source>
</reference>
<dbReference type="Proteomes" id="UP000662200">
    <property type="component" value="Unassembled WGS sequence"/>
</dbReference>
<dbReference type="Gene3D" id="3.40.710.10">
    <property type="entry name" value="DD-peptidase/beta-lactamase superfamily"/>
    <property type="match status" value="1"/>
</dbReference>
<feature type="domain" description="DUF7586" evidence="2">
    <location>
        <begin position="369"/>
        <end position="455"/>
    </location>
</feature>
<dbReference type="Pfam" id="PF24491">
    <property type="entry name" value="DUF7586"/>
    <property type="match status" value="1"/>
</dbReference>
<dbReference type="Pfam" id="PF00144">
    <property type="entry name" value="Beta-lactamase"/>
    <property type="match status" value="1"/>
</dbReference>
<protein>
    <submittedName>
        <fullName evidence="3">Serine hydrolase</fullName>
    </submittedName>
</protein>
<feature type="domain" description="Beta-lactamase-related" evidence="1">
    <location>
        <begin position="20"/>
        <end position="311"/>
    </location>
</feature>
<comment type="caution">
    <text evidence="3">The sequence shown here is derived from an EMBL/GenBank/DDBJ whole genome shotgun (WGS) entry which is preliminary data.</text>
</comment>
<evidence type="ECO:0000313" key="4">
    <source>
        <dbReference type="Proteomes" id="UP000662200"/>
    </source>
</evidence>
<dbReference type="InterPro" id="IPR012338">
    <property type="entry name" value="Beta-lactam/transpept-like"/>
</dbReference>
<evidence type="ECO:0000259" key="2">
    <source>
        <dbReference type="Pfam" id="PF24491"/>
    </source>
</evidence>
<sequence length="473" mass="50498">MTPPATAPPAMPADVRRQLARMAARVQADARVPALAIAVHRADRAPWTHQLGTTGNATPLDADTQFRLGSVTKTFTAVLVMQCRDDGLLELDDTLDAHLPVPAHGRATVRQLLSHTSGLQREPYGDVWDTLDMPDVAGLVGALTRAERILPPGHRYHYSNLGVALLGHLVARVRGGTWAEVLAERILAPLGLAATTVLPTSRTATGHLVDTYSDHARPEPDTDFRALGPACQLWGTAADLARWSAFLADPASCDPAGRVLAPGSVEEMRWPLTVTDDREWHTALGLGLMIAPRPGRAVQVGHYGAMPGYLAAGMGQVGGADTPPGCGVGVLGSAGTADAVLTLAHDLLTRAVELDPADIAPWSPAPPAPAPYRSVLGRWWSEGTGYDFSWRDGQLQARAPRVPAGHPPSVFAPLDGDPDVLRTVSGRETGELLRLTRDDTGTVVRLHWATYRFTRRQETFDGVSASDDDITGR</sequence>
<organism evidence="3 4">
    <name type="scientific">Pilimelia terevasa</name>
    <dbReference type="NCBI Taxonomy" id="53372"/>
    <lineage>
        <taxon>Bacteria</taxon>
        <taxon>Bacillati</taxon>
        <taxon>Actinomycetota</taxon>
        <taxon>Actinomycetes</taxon>
        <taxon>Micromonosporales</taxon>
        <taxon>Micromonosporaceae</taxon>
        <taxon>Pilimelia</taxon>
    </lineage>
</organism>
<dbReference type="GO" id="GO:0016787">
    <property type="term" value="F:hydrolase activity"/>
    <property type="evidence" value="ECO:0007669"/>
    <property type="project" value="UniProtKB-KW"/>
</dbReference>
<dbReference type="PANTHER" id="PTHR46825:SF7">
    <property type="entry name" value="D-ALANYL-D-ALANINE CARBOXYPEPTIDASE"/>
    <property type="match status" value="1"/>
</dbReference>
<dbReference type="PANTHER" id="PTHR46825">
    <property type="entry name" value="D-ALANYL-D-ALANINE-CARBOXYPEPTIDASE/ENDOPEPTIDASE AMPH"/>
    <property type="match status" value="1"/>
</dbReference>
<keyword evidence="3" id="KW-0378">Hydrolase</keyword>